<reference evidence="1" key="1">
    <citation type="journal article" date="2023" name="Mol. Phylogenet. Evol.">
        <title>Genome-scale phylogeny and comparative genomics of the fungal order Sordariales.</title>
        <authorList>
            <person name="Hensen N."/>
            <person name="Bonometti L."/>
            <person name="Westerberg I."/>
            <person name="Brannstrom I.O."/>
            <person name="Guillou S."/>
            <person name="Cros-Aarteil S."/>
            <person name="Calhoun S."/>
            <person name="Haridas S."/>
            <person name="Kuo A."/>
            <person name="Mondo S."/>
            <person name="Pangilinan J."/>
            <person name="Riley R."/>
            <person name="LaButti K."/>
            <person name="Andreopoulos B."/>
            <person name="Lipzen A."/>
            <person name="Chen C."/>
            <person name="Yan M."/>
            <person name="Daum C."/>
            <person name="Ng V."/>
            <person name="Clum A."/>
            <person name="Steindorff A."/>
            <person name="Ohm R.A."/>
            <person name="Martin F."/>
            <person name="Silar P."/>
            <person name="Natvig D.O."/>
            <person name="Lalanne C."/>
            <person name="Gautier V."/>
            <person name="Ament-Velasquez S.L."/>
            <person name="Kruys A."/>
            <person name="Hutchinson M.I."/>
            <person name="Powell A.J."/>
            <person name="Barry K."/>
            <person name="Miller A.N."/>
            <person name="Grigoriev I.V."/>
            <person name="Debuchy R."/>
            <person name="Gladieux P."/>
            <person name="Hiltunen Thoren M."/>
            <person name="Johannesson H."/>
        </authorList>
    </citation>
    <scope>NUCLEOTIDE SEQUENCE</scope>
    <source>
        <strain evidence="1">CBS 757.83</strain>
    </source>
</reference>
<gene>
    <name evidence="1" type="ORF">N658DRAFT_559049</name>
</gene>
<sequence>MADNLRILPASVFQRDREAEKTEHLQWYGLGKLHPTHLGDTLDNGRYTIVHKLDHDSHSLSWLARDHRTNTWRRIDIAQASSDMHHGAHSTLRAVNEHLAERTAHGHEHANAQGLAVAKFTLHGPNGAHLCVVFPLEDAMNCFRWSVRDECEMNARWFVRQCAQLRAETRAGDAPKSVHDISRAEMLRILGRPRVLHVNAELRSIAGVEGLVRQEHLPRYLVVRPDRIVDQIDFWLSPKAFEK</sequence>
<proteinExistence type="predicted"/>
<dbReference type="Gene3D" id="3.30.200.20">
    <property type="entry name" value="Phosphorylase Kinase, domain 1"/>
    <property type="match status" value="1"/>
</dbReference>
<evidence type="ECO:0000313" key="1">
    <source>
        <dbReference type="EMBL" id="KAK4101202.1"/>
    </source>
</evidence>
<keyword evidence="2" id="KW-1185">Reference proteome</keyword>
<dbReference type="Proteomes" id="UP001305647">
    <property type="component" value="Unassembled WGS sequence"/>
</dbReference>
<dbReference type="AlphaFoldDB" id="A0AAN6T232"/>
<reference evidence="1" key="2">
    <citation type="submission" date="2023-05" db="EMBL/GenBank/DDBJ databases">
        <authorList>
            <consortium name="Lawrence Berkeley National Laboratory"/>
            <person name="Steindorff A."/>
            <person name="Hensen N."/>
            <person name="Bonometti L."/>
            <person name="Westerberg I."/>
            <person name="Brannstrom I.O."/>
            <person name="Guillou S."/>
            <person name="Cros-Aarteil S."/>
            <person name="Calhoun S."/>
            <person name="Haridas S."/>
            <person name="Kuo A."/>
            <person name="Mondo S."/>
            <person name="Pangilinan J."/>
            <person name="Riley R."/>
            <person name="Labutti K."/>
            <person name="Andreopoulos B."/>
            <person name="Lipzen A."/>
            <person name="Chen C."/>
            <person name="Yanf M."/>
            <person name="Daum C."/>
            <person name="Ng V."/>
            <person name="Clum A."/>
            <person name="Ohm R."/>
            <person name="Martin F."/>
            <person name="Silar P."/>
            <person name="Natvig D."/>
            <person name="Lalanne C."/>
            <person name="Gautier V."/>
            <person name="Ament-Velasquez S.L."/>
            <person name="Kruys A."/>
            <person name="Hutchinson M.I."/>
            <person name="Powell A.J."/>
            <person name="Barry K."/>
            <person name="Miller A.N."/>
            <person name="Grigoriev I.V."/>
            <person name="Debuchy R."/>
            <person name="Gladieux P."/>
            <person name="Thoren M.H."/>
            <person name="Johannesson H."/>
        </authorList>
    </citation>
    <scope>NUCLEOTIDE SEQUENCE</scope>
    <source>
        <strain evidence="1">CBS 757.83</strain>
    </source>
</reference>
<evidence type="ECO:0000313" key="2">
    <source>
        <dbReference type="Proteomes" id="UP001305647"/>
    </source>
</evidence>
<organism evidence="1 2">
    <name type="scientific">Parathielavia hyrcaniae</name>
    <dbReference type="NCBI Taxonomy" id="113614"/>
    <lineage>
        <taxon>Eukaryota</taxon>
        <taxon>Fungi</taxon>
        <taxon>Dikarya</taxon>
        <taxon>Ascomycota</taxon>
        <taxon>Pezizomycotina</taxon>
        <taxon>Sordariomycetes</taxon>
        <taxon>Sordariomycetidae</taxon>
        <taxon>Sordariales</taxon>
        <taxon>Chaetomiaceae</taxon>
        <taxon>Parathielavia</taxon>
    </lineage>
</organism>
<dbReference type="EMBL" id="MU863636">
    <property type="protein sequence ID" value="KAK4101202.1"/>
    <property type="molecule type" value="Genomic_DNA"/>
</dbReference>
<protein>
    <submittedName>
        <fullName evidence="1">Uncharacterized protein</fullName>
    </submittedName>
</protein>
<accession>A0AAN6T232</accession>
<name>A0AAN6T232_9PEZI</name>
<comment type="caution">
    <text evidence="1">The sequence shown here is derived from an EMBL/GenBank/DDBJ whole genome shotgun (WGS) entry which is preliminary data.</text>
</comment>